<dbReference type="EMBL" id="BMAW01119992">
    <property type="protein sequence ID" value="GFT87294.1"/>
    <property type="molecule type" value="Genomic_DNA"/>
</dbReference>
<protein>
    <submittedName>
        <fullName evidence="1">Uncharacterized protein</fullName>
    </submittedName>
</protein>
<proteinExistence type="predicted"/>
<sequence length="99" mass="11063">MVKRGGRTVRGQGKVQSATMSPRCWYADIVLFWSPPAQTENPSPKRLIAMQDVIPAPKSLSRDRYMLAPSWGDLISRLPQINMGANLHLAYTVFTDLSC</sequence>
<organism evidence="1 2">
    <name type="scientific">Nephila pilipes</name>
    <name type="common">Giant wood spider</name>
    <name type="synonym">Nephila maculata</name>
    <dbReference type="NCBI Taxonomy" id="299642"/>
    <lineage>
        <taxon>Eukaryota</taxon>
        <taxon>Metazoa</taxon>
        <taxon>Ecdysozoa</taxon>
        <taxon>Arthropoda</taxon>
        <taxon>Chelicerata</taxon>
        <taxon>Arachnida</taxon>
        <taxon>Araneae</taxon>
        <taxon>Araneomorphae</taxon>
        <taxon>Entelegynae</taxon>
        <taxon>Araneoidea</taxon>
        <taxon>Nephilidae</taxon>
        <taxon>Nephila</taxon>
    </lineage>
</organism>
<comment type="caution">
    <text evidence="1">The sequence shown here is derived from an EMBL/GenBank/DDBJ whole genome shotgun (WGS) entry which is preliminary data.</text>
</comment>
<name>A0A8X6PSR2_NEPPI</name>
<dbReference type="Proteomes" id="UP000887013">
    <property type="component" value="Unassembled WGS sequence"/>
</dbReference>
<keyword evidence="2" id="KW-1185">Reference proteome</keyword>
<gene>
    <name evidence="1" type="ORF">NPIL_289841</name>
</gene>
<dbReference type="AlphaFoldDB" id="A0A8X6PSR2"/>
<accession>A0A8X6PSR2</accession>
<evidence type="ECO:0000313" key="2">
    <source>
        <dbReference type="Proteomes" id="UP000887013"/>
    </source>
</evidence>
<reference evidence="1" key="1">
    <citation type="submission" date="2020-08" db="EMBL/GenBank/DDBJ databases">
        <title>Multicomponent nature underlies the extraordinary mechanical properties of spider dragline silk.</title>
        <authorList>
            <person name="Kono N."/>
            <person name="Nakamura H."/>
            <person name="Mori M."/>
            <person name="Yoshida Y."/>
            <person name="Ohtoshi R."/>
            <person name="Malay A.D."/>
            <person name="Moran D.A.P."/>
            <person name="Tomita M."/>
            <person name="Numata K."/>
            <person name="Arakawa K."/>
        </authorList>
    </citation>
    <scope>NUCLEOTIDE SEQUENCE</scope>
</reference>
<evidence type="ECO:0000313" key="1">
    <source>
        <dbReference type="EMBL" id="GFT87294.1"/>
    </source>
</evidence>